<dbReference type="Gene3D" id="3.50.50.100">
    <property type="match status" value="1"/>
</dbReference>
<dbReference type="InterPro" id="IPR045024">
    <property type="entry name" value="NDH-2"/>
</dbReference>
<reference evidence="9" key="1">
    <citation type="journal article" date="2020" name="Nature">
        <title>Giant virus diversity and host interactions through global metagenomics.</title>
        <authorList>
            <person name="Schulz F."/>
            <person name="Roux S."/>
            <person name="Paez-Espino D."/>
            <person name="Jungbluth S."/>
            <person name="Walsh D.A."/>
            <person name="Denef V.J."/>
            <person name="McMahon K.D."/>
            <person name="Konstantinidis K.T."/>
            <person name="Eloe-Fadrosh E.A."/>
            <person name="Kyrpides N.C."/>
            <person name="Woyke T."/>
        </authorList>
    </citation>
    <scope>NUCLEOTIDE SEQUENCE</scope>
    <source>
        <strain evidence="9">GVMAG-S-1101165-84</strain>
    </source>
</reference>
<comment type="catalytic activity">
    <reaction evidence="7">
        <text>a quinone + NADH + H(+) = a quinol + NAD(+)</text>
        <dbReference type="Rhea" id="RHEA:46160"/>
        <dbReference type="ChEBI" id="CHEBI:15378"/>
        <dbReference type="ChEBI" id="CHEBI:24646"/>
        <dbReference type="ChEBI" id="CHEBI:57540"/>
        <dbReference type="ChEBI" id="CHEBI:57945"/>
        <dbReference type="ChEBI" id="CHEBI:132124"/>
        <dbReference type="EC" id="1.6.5.9"/>
    </reaction>
</comment>
<evidence type="ECO:0000256" key="5">
    <source>
        <dbReference type="ARBA" id="ARBA00023002"/>
    </source>
</evidence>
<keyword evidence="6" id="KW-0520">NAD</keyword>
<dbReference type="InterPro" id="IPR023753">
    <property type="entry name" value="FAD/NAD-binding_dom"/>
</dbReference>
<sequence>MWAPFSVLGRYLEFLDRRERPTVLVIGSGWGAHAFVGAIDHKRYQVRVLSPRGTRLNQPSLIHNFPNFNTENLVTHLSPAARQIEDIAVELKEDSKTVKGLKGDYSYDHLVIATGSEAFDFNVKGVQEHCLMCKTDTDMEQMRKVLETKDAIVLGAGPTGIELACKLKSEGVHVRILEATSTILPGFSEGMRSAVTTYLSNIELPVTTNSPVQSITNDAILLKNGQPIPYQGSALLWTCGIRPPAFVRQLTGGAPLTVDPFLRYKKEIYALGDSVKGYPPTAQNAKQQGIWLAQHFNQTTTSPYEYHEQGRLLDLTYAIFIEYQGIVWHIPYFLTPLVRALKE</sequence>
<keyword evidence="5" id="KW-0560">Oxidoreductase</keyword>
<evidence type="ECO:0000256" key="3">
    <source>
        <dbReference type="ARBA" id="ARBA00022630"/>
    </source>
</evidence>
<organism evidence="9">
    <name type="scientific">viral metagenome</name>
    <dbReference type="NCBI Taxonomy" id="1070528"/>
    <lineage>
        <taxon>unclassified sequences</taxon>
        <taxon>metagenomes</taxon>
        <taxon>organismal metagenomes</taxon>
    </lineage>
</organism>
<dbReference type="PANTHER" id="PTHR43706:SF47">
    <property type="entry name" value="EXTERNAL NADH-UBIQUINONE OXIDOREDUCTASE 1, MITOCHONDRIAL-RELATED"/>
    <property type="match status" value="1"/>
</dbReference>
<dbReference type="PANTHER" id="PTHR43706">
    <property type="entry name" value="NADH DEHYDROGENASE"/>
    <property type="match status" value="1"/>
</dbReference>
<accession>A0A6C0JZQ5</accession>
<evidence type="ECO:0000256" key="7">
    <source>
        <dbReference type="ARBA" id="ARBA00047599"/>
    </source>
</evidence>
<comment type="similarity">
    <text evidence="1">Belongs to the NADH dehydrogenase family.</text>
</comment>
<dbReference type="GO" id="GO:0050136">
    <property type="term" value="F:NADH dehydrogenase (quinone) (non-electrogenic) activity"/>
    <property type="evidence" value="ECO:0007669"/>
    <property type="project" value="UniProtKB-EC"/>
</dbReference>
<dbReference type="EMBL" id="MN740780">
    <property type="protein sequence ID" value="QHU11272.1"/>
    <property type="molecule type" value="Genomic_DNA"/>
</dbReference>
<dbReference type="InterPro" id="IPR036188">
    <property type="entry name" value="FAD/NAD-bd_sf"/>
</dbReference>
<evidence type="ECO:0000256" key="2">
    <source>
        <dbReference type="ARBA" id="ARBA00012637"/>
    </source>
</evidence>
<evidence type="ECO:0000256" key="6">
    <source>
        <dbReference type="ARBA" id="ARBA00023027"/>
    </source>
</evidence>
<feature type="domain" description="FAD/NAD(P)-binding" evidence="8">
    <location>
        <begin position="22"/>
        <end position="289"/>
    </location>
</feature>
<keyword evidence="4" id="KW-0274">FAD</keyword>
<dbReference type="SUPFAM" id="SSF51905">
    <property type="entry name" value="FAD/NAD(P)-binding domain"/>
    <property type="match status" value="1"/>
</dbReference>
<evidence type="ECO:0000313" key="9">
    <source>
        <dbReference type="EMBL" id="QHU11272.1"/>
    </source>
</evidence>
<evidence type="ECO:0000256" key="4">
    <source>
        <dbReference type="ARBA" id="ARBA00022827"/>
    </source>
</evidence>
<evidence type="ECO:0000256" key="1">
    <source>
        <dbReference type="ARBA" id="ARBA00005272"/>
    </source>
</evidence>
<evidence type="ECO:0000259" key="8">
    <source>
        <dbReference type="Pfam" id="PF07992"/>
    </source>
</evidence>
<dbReference type="Pfam" id="PF07992">
    <property type="entry name" value="Pyr_redox_2"/>
    <property type="match status" value="1"/>
</dbReference>
<name>A0A6C0JZQ5_9ZZZZ</name>
<dbReference type="PRINTS" id="PR00368">
    <property type="entry name" value="FADPNR"/>
</dbReference>
<proteinExistence type="inferred from homology"/>
<dbReference type="GO" id="GO:0005739">
    <property type="term" value="C:mitochondrion"/>
    <property type="evidence" value="ECO:0007669"/>
    <property type="project" value="TreeGrafter"/>
</dbReference>
<keyword evidence="3" id="KW-0285">Flavoprotein</keyword>
<dbReference type="AlphaFoldDB" id="A0A6C0JZQ5"/>
<dbReference type="EC" id="1.6.5.9" evidence="2"/>
<protein>
    <recommendedName>
        <fullName evidence="2">NADH:ubiquinone reductase (non-electrogenic)</fullName>
        <ecNumber evidence="2">1.6.5.9</ecNumber>
    </recommendedName>
</protein>